<dbReference type="Gene3D" id="1.10.3300.10">
    <property type="entry name" value="Jann2411-like domain"/>
    <property type="match status" value="1"/>
</dbReference>
<dbReference type="InterPro" id="IPR023286">
    <property type="entry name" value="ABATE_dom_sf"/>
</dbReference>
<dbReference type="PANTHER" id="PTHR35525:SF3">
    <property type="entry name" value="BLL6575 PROTEIN"/>
    <property type="match status" value="1"/>
</dbReference>
<dbReference type="EMBL" id="BAAATE010000011">
    <property type="protein sequence ID" value="GAA2667874.1"/>
    <property type="molecule type" value="Genomic_DNA"/>
</dbReference>
<evidence type="ECO:0000313" key="2">
    <source>
        <dbReference type="EMBL" id="GAA2667874.1"/>
    </source>
</evidence>
<organism evidence="2 3">
    <name type="scientific">Nonomuraea recticatena</name>
    <dbReference type="NCBI Taxonomy" id="46178"/>
    <lineage>
        <taxon>Bacteria</taxon>
        <taxon>Bacillati</taxon>
        <taxon>Actinomycetota</taxon>
        <taxon>Actinomycetes</taxon>
        <taxon>Streptosporangiales</taxon>
        <taxon>Streptosporangiaceae</taxon>
        <taxon>Nonomuraea</taxon>
    </lineage>
</organism>
<dbReference type="Pfam" id="PF07336">
    <property type="entry name" value="ABATE"/>
    <property type="match status" value="1"/>
</dbReference>
<dbReference type="SUPFAM" id="SSF160904">
    <property type="entry name" value="Jann2411-like"/>
    <property type="match status" value="1"/>
</dbReference>
<dbReference type="InterPro" id="IPR010852">
    <property type="entry name" value="ABATE"/>
</dbReference>
<feature type="domain" description="Zinc finger CGNR" evidence="1">
    <location>
        <begin position="164"/>
        <end position="205"/>
    </location>
</feature>
<dbReference type="Pfam" id="PF11706">
    <property type="entry name" value="zf-CGNR"/>
    <property type="match status" value="1"/>
</dbReference>
<protein>
    <submittedName>
        <fullName evidence="2">CGNR zinc finger domain-containing protein</fullName>
    </submittedName>
</protein>
<proteinExistence type="predicted"/>
<sequence>MTVVYTFDSHNVEREGVTGQVDFNSHNDGVVLVAVGLVNALTPGERRGRPFPVPADLPAAATEGLRNGYPNHREVGEGDAGELAEVAERLRVVFEAVSSGDVDTAAGQVNRLLDESRARPRLDRHDGEPWHLHFHGPGGTMAGDWAASCATGLAIVLGSEFHDRLGVCTAPHCDRVYVDVSRNGTRRFCSTPCQNRVKTAAFRARTKTA</sequence>
<reference evidence="3" key="1">
    <citation type="journal article" date="2019" name="Int. J. Syst. Evol. Microbiol.">
        <title>The Global Catalogue of Microorganisms (GCM) 10K type strain sequencing project: providing services to taxonomists for standard genome sequencing and annotation.</title>
        <authorList>
            <consortium name="The Broad Institute Genomics Platform"/>
            <consortium name="The Broad Institute Genome Sequencing Center for Infectious Disease"/>
            <person name="Wu L."/>
            <person name="Ma J."/>
        </authorList>
    </citation>
    <scope>NUCLEOTIDE SEQUENCE [LARGE SCALE GENOMIC DNA]</scope>
    <source>
        <strain evidence="3">JCM 6835</strain>
    </source>
</reference>
<gene>
    <name evidence="2" type="ORF">GCM10010412_045600</name>
</gene>
<evidence type="ECO:0000313" key="3">
    <source>
        <dbReference type="Proteomes" id="UP001501666"/>
    </source>
</evidence>
<evidence type="ECO:0000259" key="1">
    <source>
        <dbReference type="Pfam" id="PF11706"/>
    </source>
</evidence>
<dbReference type="PANTHER" id="PTHR35525">
    <property type="entry name" value="BLL6575 PROTEIN"/>
    <property type="match status" value="1"/>
</dbReference>
<comment type="caution">
    <text evidence="2">The sequence shown here is derived from an EMBL/GenBank/DDBJ whole genome shotgun (WGS) entry which is preliminary data.</text>
</comment>
<dbReference type="Proteomes" id="UP001501666">
    <property type="component" value="Unassembled WGS sequence"/>
</dbReference>
<name>A0ABP6EL85_9ACTN</name>
<accession>A0ABP6EL85</accession>
<dbReference type="InterPro" id="IPR021005">
    <property type="entry name" value="Znf_CGNR"/>
</dbReference>
<keyword evidence="3" id="KW-1185">Reference proteome</keyword>